<dbReference type="SUPFAM" id="SSF81383">
    <property type="entry name" value="F-box domain"/>
    <property type="match status" value="1"/>
</dbReference>
<dbReference type="RefSeq" id="XP_026602233.1">
    <property type="nucleotide sequence ID" value="XM_026749143.1"/>
</dbReference>
<name>A0A3D8RK91_9EURO</name>
<dbReference type="STRING" id="1810919.A0A3D8RK91"/>
<dbReference type="EMBL" id="PVWQ01000008">
    <property type="protein sequence ID" value="RDW74465.1"/>
    <property type="molecule type" value="Genomic_DNA"/>
</dbReference>
<sequence>MKLADLPTEVLHHICLFVKGESYHDLASLGQTSRRLFSIAAPLFYGKLIVHWSGDDANGPEKAFAELHATGLGRHYLKYTRQLDVVCHDRQIKGIPLSTENVSLIFQDCSFEPANASFLNARLTSPPLPGLEHFLFDRAGRSYLGSNRKSQRWTSQLVKLLADIDRLFQFNYYLRDAFPLCLLEAISENHPRCRLDISGDQLCCELSNRSHPGRVMLSLDVLRSPLLEAFTLYLPWPLDRTPIENLQSEYLMTLARIPKLKHLRIWPYMWETVTPNKPITVQFEQKSNRSSSGIESTPVPALDSLVVDGESSILNEQILIKTSQVFDLSRLQTLAISLTKDTILLEKVAPALHSIERLSVTRYAEICPEDYHLLKDDSHTIAAIGAFRPLKYLRVQVIRSFEALSSILVHHGGTLKGLEIQPYCLAFATPHPWDAGYNFPLLDSDAIRELAILCPYLQELRLQIKRSTGSCDECEAYRALGEFPHLRTLFLDLYCEPRDPPFENGFDAVIPYRELFMNAAVDKALILSIWNLIVCQQKSKKLRDLRCTPFVEDFWDETVTYVCSILCNSFLVRRQDFTSTEPLQITGVWEVQGEKDENFDAFLGHEIEDALNNLWPGDKGWRSAWHSFPLQIDDPANYDFQHARDALTSI</sequence>
<reference evidence="1 2" key="1">
    <citation type="journal article" date="2018" name="IMA Fungus">
        <title>IMA Genome-F 9: Draft genome sequence of Annulohypoxylon stygium, Aspergillus mulundensis, Berkeleyomyces basicola (syn. Thielaviopsis basicola), Ceratocystis smalleyi, two Cercospora beticola strains, Coleophoma cylindrospora, Fusarium fracticaudum, Phialophora cf. hyalina, and Morchella septimelata.</title>
        <authorList>
            <person name="Wingfield B.D."/>
            <person name="Bills G.F."/>
            <person name="Dong Y."/>
            <person name="Huang W."/>
            <person name="Nel W.J."/>
            <person name="Swalarsk-Parry B.S."/>
            <person name="Vaghefi N."/>
            <person name="Wilken P.M."/>
            <person name="An Z."/>
            <person name="de Beer Z.W."/>
            <person name="De Vos L."/>
            <person name="Chen L."/>
            <person name="Duong T.A."/>
            <person name="Gao Y."/>
            <person name="Hammerbacher A."/>
            <person name="Kikkert J.R."/>
            <person name="Li Y."/>
            <person name="Li H."/>
            <person name="Li K."/>
            <person name="Li Q."/>
            <person name="Liu X."/>
            <person name="Ma X."/>
            <person name="Naidoo K."/>
            <person name="Pethybridge S.J."/>
            <person name="Sun J."/>
            <person name="Steenkamp E.T."/>
            <person name="van der Nest M.A."/>
            <person name="van Wyk S."/>
            <person name="Wingfield M.J."/>
            <person name="Xiong C."/>
            <person name="Yue Q."/>
            <person name="Zhang X."/>
        </authorList>
    </citation>
    <scope>NUCLEOTIDE SEQUENCE [LARGE SCALE GENOMIC DNA]</scope>
    <source>
        <strain evidence="1 2">DSM 5745</strain>
    </source>
</reference>
<proteinExistence type="predicted"/>
<organism evidence="1 2">
    <name type="scientific">Aspergillus mulundensis</name>
    <dbReference type="NCBI Taxonomy" id="1810919"/>
    <lineage>
        <taxon>Eukaryota</taxon>
        <taxon>Fungi</taxon>
        <taxon>Dikarya</taxon>
        <taxon>Ascomycota</taxon>
        <taxon>Pezizomycotina</taxon>
        <taxon>Eurotiomycetes</taxon>
        <taxon>Eurotiomycetidae</taxon>
        <taxon>Eurotiales</taxon>
        <taxon>Aspergillaceae</taxon>
        <taxon>Aspergillus</taxon>
        <taxon>Aspergillus subgen. Nidulantes</taxon>
    </lineage>
</organism>
<dbReference type="Proteomes" id="UP000256690">
    <property type="component" value="Unassembled WGS sequence"/>
</dbReference>
<evidence type="ECO:0008006" key="3">
    <source>
        <dbReference type="Google" id="ProtNLM"/>
    </source>
</evidence>
<evidence type="ECO:0000313" key="1">
    <source>
        <dbReference type="EMBL" id="RDW74465.1"/>
    </source>
</evidence>
<gene>
    <name evidence="1" type="ORF">DSM5745_07127</name>
</gene>
<dbReference type="CDD" id="cd09917">
    <property type="entry name" value="F-box_SF"/>
    <property type="match status" value="1"/>
</dbReference>
<evidence type="ECO:0000313" key="2">
    <source>
        <dbReference type="Proteomes" id="UP000256690"/>
    </source>
</evidence>
<comment type="caution">
    <text evidence="1">The sequence shown here is derived from an EMBL/GenBank/DDBJ whole genome shotgun (WGS) entry which is preliminary data.</text>
</comment>
<accession>A0A3D8RK91</accession>
<dbReference type="GeneID" id="38117497"/>
<dbReference type="AlphaFoldDB" id="A0A3D8RK91"/>
<protein>
    <recommendedName>
        <fullName evidence="3">F-box domain-containing protein</fullName>
    </recommendedName>
</protein>
<keyword evidence="2" id="KW-1185">Reference proteome</keyword>
<dbReference type="InterPro" id="IPR036047">
    <property type="entry name" value="F-box-like_dom_sf"/>
</dbReference>
<dbReference type="OrthoDB" id="3945550at2759"/>